<evidence type="ECO:0000313" key="8">
    <source>
        <dbReference type="Proteomes" id="UP000184383"/>
    </source>
</evidence>
<feature type="transmembrane region" description="Helical" evidence="5">
    <location>
        <begin position="378"/>
        <end position="403"/>
    </location>
</feature>
<evidence type="ECO:0000256" key="1">
    <source>
        <dbReference type="ARBA" id="ARBA00004141"/>
    </source>
</evidence>
<dbReference type="InterPro" id="IPR020846">
    <property type="entry name" value="MFS_dom"/>
</dbReference>
<keyword evidence="4 5" id="KW-0472">Membrane</keyword>
<dbReference type="PANTHER" id="PTHR42718:SF36">
    <property type="entry name" value="MULTIDRUG TRANSPORTER, PUTATIVE (AFU_ORTHOLOGUE AFUA_4G13820)-RELATED"/>
    <property type="match status" value="1"/>
</dbReference>
<feature type="transmembrane region" description="Helical" evidence="5">
    <location>
        <begin position="64"/>
        <end position="82"/>
    </location>
</feature>
<evidence type="ECO:0000313" key="7">
    <source>
        <dbReference type="EMBL" id="OJJ29862.1"/>
    </source>
</evidence>
<feature type="transmembrane region" description="Helical" evidence="5">
    <location>
        <begin position="324"/>
        <end position="346"/>
    </location>
</feature>
<evidence type="ECO:0000256" key="2">
    <source>
        <dbReference type="ARBA" id="ARBA00022692"/>
    </source>
</evidence>
<name>A0A1L9R4Q0_ASPWE</name>
<feature type="domain" description="Major facilitator superfamily (MFS) profile" evidence="6">
    <location>
        <begin position="28"/>
        <end position="477"/>
    </location>
</feature>
<feature type="transmembrane region" description="Helical" evidence="5">
    <location>
        <begin position="291"/>
        <end position="312"/>
    </location>
</feature>
<feature type="transmembrane region" description="Helical" evidence="5">
    <location>
        <begin position="221"/>
        <end position="237"/>
    </location>
</feature>
<evidence type="ECO:0000259" key="6">
    <source>
        <dbReference type="PROSITE" id="PS50850"/>
    </source>
</evidence>
<comment type="subcellular location">
    <subcellularLocation>
        <location evidence="1">Membrane</location>
        <topology evidence="1">Multi-pass membrane protein</topology>
    </subcellularLocation>
</comment>
<feature type="transmembrane region" description="Helical" evidence="5">
    <location>
        <begin position="181"/>
        <end position="201"/>
    </location>
</feature>
<accession>A0A1L9R4Q0</accession>
<dbReference type="OrthoDB" id="5086884at2759"/>
<evidence type="ECO:0000256" key="3">
    <source>
        <dbReference type="ARBA" id="ARBA00022989"/>
    </source>
</evidence>
<dbReference type="Gene3D" id="1.20.1250.20">
    <property type="entry name" value="MFS general substrate transporter like domains"/>
    <property type="match status" value="1"/>
</dbReference>
<feature type="transmembrane region" description="Helical" evidence="5">
    <location>
        <begin position="353"/>
        <end position="372"/>
    </location>
</feature>
<dbReference type="AlphaFoldDB" id="A0A1L9R4Q0"/>
<dbReference type="InterPro" id="IPR036259">
    <property type="entry name" value="MFS_trans_sf"/>
</dbReference>
<reference evidence="8" key="1">
    <citation type="journal article" date="2017" name="Genome Biol.">
        <title>Comparative genomics reveals high biological diversity and specific adaptations in the industrially and medically important fungal genus Aspergillus.</title>
        <authorList>
            <person name="de Vries R.P."/>
            <person name="Riley R."/>
            <person name="Wiebenga A."/>
            <person name="Aguilar-Osorio G."/>
            <person name="Amillis S."/>
            <person name="Uchima C.A."/>
            <person name="Anderluh G."/>
            <person name="Asadollahi M."/>
            <person name="Askin M."/>
            <person name="Barry K."/>
            <person name="Battaglia E."/>
            <person name="Bayram O."/>
            <person name="Benocci T."/>
            <person name="Braus-Stromeyer S.A."/>
            <person name="Caldana C."/>
            <person name="Canovas D."/>
            <person name="Cerqueira G.C."/>
            <person name="Chen F."/>
            <person name="Chen W."/>
            <person name="Choi C."/>
            <person name="Clum A."/>
            <person name="Dos Santos R.A."/>
            <person name="Damasio A.R."/>
            <person name="Diallinas G."/>
            <person name="Emri T."/>
            <person name="Fekete E."/>
            <person name="Flipphi M."/>
            <person name="Freyberg S."/>
            <person name="Gallo A."/>
            <person name="Gournas C."/>
            <person name="Habgood R."/>
            <person name="Hainaut M."/>
            <person name="Harispe M.L."/>
            <person name="Henrissat B."/>
            <person name="Hilden K.S."/>
            <person name="Hope R."/>
            <person name="Hossain A."/>
            <person name="Karabika E."/>
            <person name="Karaffa L."/>
            <person name="Karanyi Z."/>
            <person name="Krasevec N."/>
            <person name="Kuo A."/>
            <person name="Kusch H."/>
            <person name="LaButti K."/>
            <person name="Lagendijk E.L."/>
            <person name="Lapidus A."/>
            <person name="Levasseur A."/>
            <person name="Lindquist E."/>
            <person name="Lipzen A."/>
            <person name="Logrieco A.F."/>
            <person name="MacCabe A."/>
            <person name="Maekelae M.R."/>
            <person name="Malavazi I."/>
            <person name="Melin P."/>
            <person name="Meyer V."/>
            <person name="Mielnichuk N."/>
            <person name="Miskei M."/>
            <person name="Molnar A.P."/>
            <person name="Mule G."/>
            <person name="Ngan C.Y."/>
            <person name="Orejas M."/>
            <person name="Orosz E."/>
            <person name="Ouedraogo J.P."/>
            <person name="Overkamp K.M."/>
            <person name="Park H.-S."/>
            <person name="Perrone G."/>
            <person name="Piumi F."/>
            <person name="Punt P.J."/>
            <person name="Ram A.F."/>
            <person name="Ramon A."/>
            <person name="Rauscher S."/>
            <person name="Record E."/>
            <person name="Riano-Pachon D.M."/>
            <person name="Robert V."/>
            <person name="Roehrig J."/>
            <person name="Ruller R."/>
            <person name="Salamov A."/>
            <person name="Salih N.S."/>
            <person name="Samson R.A."/>
            <person name="Sandor E."/>
            <person name="Sanguinetti M."/>
            <person name="Schuetze T."/>
            <person name="Sepcic K."/>
            <person name="Shelest E."/>
            <person name="Sherlock G."/>
            <person name="Sophianopoulou V."/>
            <person name="Squina F.M."/>
            <person name="Sun H."/>
            <person name="Susca A."/>
            <person name="Todd R.B."/>
            <person name="Tsang A."/>
            <person name="Unkles S.E."/>
            <person name="van de Wiele N."/>
            <person name="van Rossen-Uffink D."/>
            <person name="Oliveira J.V."/>
            <person name="Vesth T.C."/>
            <person name="Visser J."/>
            <person name="Yu J.-H."/>
            <person name="Zhou M."/>
            <person name="Andersen M.R."/>
            <person name="Archer D.B."/>
            <person name="Baker S.E."/>
            <person name="Benoit I."/>
            <person name="Brakhage A.A."/>
            <person name="Braus G.H."/>
            <person name="Fischer R."/>
            <person name="Frisvad J.C."/>
            <person name="Goldman G.H."/>
            <person name="Houbraken J."/>
            <person name="Oakley B."/>
            <person name="Pocsi I."/>
            <person name="Scazzocchio C."/>
            <person name="Seiboth B."/>
            <person name="vanKuyk P.A."/>
            <person name="Wortman J."/>
            <person name="Dyer P.S."/>
            <person name="Grigoriev I.V."/>
        </authorList>
    </citation>
    <scope>NUCLEOTIDE SEQUENCE [LARGE SCALE GENOMIC DNA]</scope>
    <source>
        <strain evidence="8">DTO 134E9</strain>
    </source>
</reference>
<feature type="transmembrane region" description="Helical" evidence="5">
    <location>
        <begin position="89"/>
        <end position="109"/>
    </location>
</feature>
<sequence>MESDEATIGQLGRQRPACFTSLRTEVMFCFSIMMSQILAEYFVSGFNVLIPTVTESLHIPSASSIWPATALSLAVTSTLLIFGRLSDMFGGYILYTGGVAWLMITSIISGLSQTWLMLVVFRALQGLALAALLPSGIMILGRTYRPGPRKNLVFSIYGACAALGFFAGIFFAGVSSQYLSWRWYFFFGAIFSAITLATSIFSIHRDYTETRKLGIQMDWKGAALVIPGLVLVIFAIADSSVAPQGWRTPYIYVCFILGMIILGVMVYVEGWVAKNPLLPGDLFHVKYIKPLVMALLLLYGTLGIFLFYAVLYMENIMGASPLQVVAWTVPMAAGGLIVSVVGGVILHQLPGTVLMIISSLGYCGAALFFALVPTGGNYWAFVFPAMICGTIGIDISFNTTNVFITTNMPSKRQGLAGALINCTLHLGIALMLGLADIVQSHMTKHGLQQSYKAVFWFQFGVAALGLAIILLFVRMERAKSDLTADERADN</sequence>
<feature type="transmembrane region" description="Helical" evidence="5">
    <location>
        <begin position="455"/>
        <end position="473"/>
    </location>
</feature>
<keyword evidence="3 5" id="KW-1133">Transmembrane helix</keyword>
<keyword evidence="2 5" id="KW-0812">Transmembrane</keyword>
<feature type="transmembrane region" description="Helical" evidence="5">
    <location>
        <begin position="152"/>
        <end position="175"/>
    </location>
</feature>
<dbReference type="Pfam" id="PF07690">
    <property type="entry name" value="MFS_1"/>
    <property type="match status" value="1"/>
</dbReference>
<dbReference type="Gene3D" id="1.20.1720.10">
    <property type="entry name" value="Multidrug resistance protein D"/>
    <property type="match status" value="1"/>
</dbReference>
<dbReference type="RefSeq" id="XP_040683539.1">
    <property type="nucleotide sequence ID" value="XM_040829451.1"/>
</dbReference>
<feature type="transmembrane region" description="Helical" evidence="5">
    <location>
        <begin position="415"/>
        <end position="435"/>
    </location>
</feature>
<proteinExistence type="predicted"/>
<gene>
    <name evidence="7" type="ORF">ASPWEDRAFT_143860</name>
</gene>
<dbReference type="Proteomes" id="UP000184383">
    <property type="component" value="Unassembled WGS sequence"/>
</dbReference>
<protein>
    <recommendedName>
        <fullName evidence="6">Major facilitator superfamily (MFS) profile domain-containing protein</fullName>
    </recommendedName>
</protein>
<organism evidence="7 8">
    <name type="scientific">Aspergillus wentii DTO 134E9</name>
    <dbReference type="NCBI Taxonomy" id="1073089"/>
    <lineage>
        <taxon>Eukaryota</taxon>
        <taxon>Fungi</taxon>
        <taxon>Dikarya</taxon>
        <taxon>Ascomycota</taxon>
        <taxon>Pezizomycotina</taxon>
        <taxon>Eurotiomycetes</taxon>
        <taxon>Eurotiomycetidae</taxon>
        <taxon>Eurotiales</taxon>
        <taxon>Aspergillaceae</taxon>
        <taxon>Aspergillus</taxon>
        <taxon>Aspergillus subgen. Cremei</taxon>
    </lineage>
</organism>
<feature type="transmembrane region" description="Helical" evidence="5">
    <location>
        <begin position="26"/>
        <end position="44"/>
    </location>
</feature>
<evidence type="ECO:0000256" key="4">
    <source>
        <dbReference type="ARBA" id="ARBA00023136"/>
    </source>
</evidence>
<dbReference type="PANTHER" id="PTHR42718">
    <property type="entry name" value="MAJOR FACILITATOR SUPERFAMILY MULTIDRUG TRANSPORTER MFSC"/>
    <property type="match status" value="1"/>
</dbReference>
<feature type="transmembrane region" description="Helical" evidence="5">
    <location>
        <begin position="249"/>
        <end position="270"/>
    </location>
</feature>
<dbReference type="VEuPathDB" id="FungiDB:ASPWEDRAFT_143860"/>
<dbReference type="FunFam" id="1.20.1250.20:FF:000447">
    <property type="entry name" value="MFS multidrug transporter, putative"/>
    <property type="match status" value="1"/>
</dbReference>
<dbReference type="GO" id="GO:0022857">
    <property type="term" value="F:transmembrane transporter activity"/>
    <property type="evidence" value="ECO:0007669"/>
    <property type="project" value="InterPro"/>
</dbReference>
<feature type="transmembrane region" description="Helical" evidence="5">
    <location>
        <begin position="115"/>
        <end position="140"/>
    </location>
</feature>
<dbReference type="PROSITE" id="PS50850">
    <property type="entry name" value="MFS"/>
    <property type="match status" value="1"/>
</dbReference>
<evidence type="ECO:0000256" key="5">
    <source>
        <dbReference type="SAM" id="Phobius"/>
    </source>
</evidence>
<dbReference type="GeneID" id="63745299"/>
<dbReference type="EMBL" id="KV878218">
    <property type="protein sequence ID" value="OJJ29862.1"/>
    <property type="molecule type" value="Genomic_DNA"/>
</dbReference>
<keyword evidence="8" id="KW-1185">Reference proteome</keyword>
<dbReference type="GO" id="GO:0016020">
    <property type="term" value="C:membrane"/>
    <property type="evidence" value="ECO:0007669"/>
    <property type="project" value="UniProtKB-SubCell"/>
</dbReference>
<dbReference type="SUPFAM" id="SSF103473">
    <property type="entry name" value="MFS general substrate transporter"/>
    <property type="match status" value="1"/>
</dbReference>
<dbReference type="InterPro" id="IPR011701">
    <property type="entry name" value="MFS"/>
</dbReference>